<dbReference type="EMBL" id="KB446535">
    <property type="protein sequence ID" value="EME49312.1"/>
    <property type="molecule type" value="Genomic_DNA"/>
</dbReference>
<sequence length="102" mass="11412">MTVERMISAGRSRGEEQRLQQVPQHLGSATDLRVAPRANSARRCCDRCRYWRGWRGAFIAAYGAADCRSHSIVPLGVMSSPAGYVREDERTEPLYVSSVVQL</sequence>
<accession>N1Q0W1</accession>
<dbReference type="Proteomes" id="UP000016933">
    <property type="component" value="Unassembled WGS sequence"/>
</dbReference>
<evidence type="ECO:0000313" key="2">
    <source>
        <dbReference type="EMBL" id="EME49312.1"/>
    </source>
</evidence>
<feature type="region of interest" description="Disordered" evidence="1">
    <location>
        <begin position="1"/>
        <end position="26"/>
    </location>
</feature>
<dbReference type="AlphaFoldDB" id="N1Q0W1"/>
<name>N1Q0W1_DOTSN</name>
<dbReference type="HOGENOM" id="CLU_2284060_0_0_1"/>
<reference evidence="3" key="1">
    <citation type="journal article" date="2012" name="PLoS Genet.">
        <title>The genomes of the fungal plant pathogens Cladosporium fulvum and Dothistroma septosporum reveal adaptation to different hosts and lifestyles but also signatures of common ancestry.</title>
        <authorList>
            <person name="de Wit P.J.G.M."/>
            <person name="van der Burgt A."/>
            <person name="Oekmen B."/>
            <person name="Stergiopoulos I."/>
            <person name="Abd-Elsalam K.A."/>
            <person name="Aerts A.L."/>
            <person name="Bahkali A.H."/>
            <person name="Beenen H.G."/>
            <person name="Chettri P."/>
            <person name="Cox M.P."/>
            <person name="Datema E."/>
            <person name="de Vries R.P."/>
            <person name="Dhillon B."/>
            <person name="Ganley A.R."/>
            <person name="Griffiths S.A."/>
            <person name="Guo Y."/>
            <person name="Hamelin R.C."/>
            <person name="Henrissat B."/>
            <person name="Kabir M.S."/>
            <person name="Jashni M.K."/>
            <person name="Kema G."/>
            <person name="Klaubauf S."/>
            <person name="Lapidus A."/>
            <person name="Levasseur A."/>
            <person name="Lindquist E."/>
            <person name="Mehrabi R."/>
            <person name="Ohm R.A."/>
            <person name="Owen T.J."/>
            <person name="Salamov A."/>
            <person name="Schwelm A."/>
            <person name="Schijlen E."/>
            <person name="Sun H."/>
            <person name="van den Burg H.A."/>
            <person name="van Ham R.C.H.J."/>
            <person name="Zhang S."/>
            <person name="Goodwin S.B."/>
            <person name="Grigoriev I.V."/>
            <person name="Collemare J."/>
            <person name="Bradshaw R.E."/>
        </authorList>
    </citation>
    <scope>NUCLEOTIDE SEQUENCE [LARGE SCALE GENOMIC DNA]</scope>
    <source>
        <strain evidence="3">NZE10 / CBS 128990</strain>
    </source>
</reference>
<keyword evidence="3" id="KW-1185">Reference proteome</keyword>
<reference evidence="2 3" key="2">
    <citation type="journal article" date="2012" name="PLoS Pathog.">
        <title>Diverse lifestyles and strategies of plant pathogenesis encoded in the genomes of eighteen Dothideomycetes fungi.</title>
        <authorList>
            <person name="Ohm R.A."/>
            <person name="Feau N."/>
            <person name="Henrissat B."/>
            <person name="Schoch C.L."/>
            <person name="Horwitz B.A."/>
            <person name="Barry K.W."/>
            <person name="Condon B.J."/>
            <person name="Copeland A.C."/>
            <person name="Dhillon B."/>
            <person name="Glaser F."/>
            <person name="Hesse C.N."/>
            <person name="Kosti I."/>
            <person name="LaButti K."/>
            <person name="Lindquist E.A."/>
            <person name="Lucas S."/>
            <person name="Salamov A.A."/>
            <person name="Bradshaw R.E."/>
            <person name="Ciuffetti L."/>
            <person name="Hamelin R.C."/>
            <person name="Kema G.H.J."/>
            <person name="Lawrence C."/>
            <person name="Scott J.A."/>
            <person name="Spatafora J.W."/>
            <person name="Turgeon B.G."/>
            <person name="de Wit P.J.G.M."/>
            <person name="Zhong S."/>
            <person name="Goodwin S.B."/>
            <person name="Grigoriev I.V."/>
        </authorList>
    </citation>
    <scope>NUCLEOTIDE SEQUENCE [LARGE SCALE GENOMIC DNA]</scope>
    <source>
        <strain evidence="3">NZE10 / CBS 128990</strain>
    </source>
</reference>
<proteinExistence type="predicted"/>
<evidence type="ECO:0000313" key="3">
    <source>
        <dbReference type="Proteomes" id="UP000016933"/>
    </source>
</evidence>
<gene>
    <name evidence="2" type="ORF">DOTSEDRAFT_68175</name>
</gene>
<protein>
    <submittedName>
        <fullName evidence="2">Uncharacterized protein</fullName>
    </submittedName>
</protein>
<organism evidence="2 3">
    <name type="scientific">Dothistroma septosporum (strain NZE10 / CBS 128990)</name>
    <name type="common">Red band needle blight fungus</name>
    <name type="synonym">Mycosphaerella pini</name>
    <dbReference type="NCBI Taxonomy" id="675120"/>
    <lineage>
        <taxon>Eukaryota</taxon>
        <taxon>Fungi</taxon>
        <taxon>Dikarya</taxon>
        <taxon>Ascomycota</taxon>
        <taxon>Pezizomycotina</taxon>
        <taxon>Dothideomycetes</taxon>
        <taxon>Dothideomycetidae</taxon>
        <taxon>Mycosphaerellales</taxon>
        <taxon>Mycosphaerellaceae</taxon>
        <taxon>Dothistroma</taxon>
    </lineage>
</organism>
<evidence type="ECO:0000256" key="1">
    <source>
        <dbReference type="SAM" id="MobiDB-lite"/>
    </source>
</evidence>
<feature type="non-terminal residue" evidence="2">
    <location>
        <position position="102"/>
    </location>
</feature>